<comment type="caution">
    <text evidence="10">The sequence shown here is derived from an EMBL/GenBank/DDBJ whole genome shotgun (WGS) entry which is preliminary data.</text>
</comment>
<dbReference type="Proteomes" id="UP001566476">
    <property type="component" value="Unassembled WGS sequence"/>
</dbReference>
<dbReference type="EMBL" id="JBGGTQ010000001">
    <property type="protein sequence ID" value="MEZ0491055.1"/>
    <property type="molecule type" value="Genomic_DNA"/>
</dbReference>
<dbReference type="SUPFAM" id="SSF52540">
    <property type="entry name" value="P-loop containing nucleoside triphosphate hydrolases"/>
    <property type="match status" value="1"/>
</dbReference>
<dbReference type="PANTHER" id="PTHR42771">
    <property type="entry name" value="IRON(3+)-HYDROXAMATE IMPORT ATP-BINDING PROTEIN FHUC"/>
    <property type="match status" value="1"/>
</dbReference>
<protein>
    <submittedName>
        <fullName evidence="10">AAA family ATPase</fullName>
    </submittedName>
</protein>
<evidence type="ECO:0000256" key="6">
    <source>
        <dbReference type="ARBA" id="ARBA00023065"/>
    </source>
</evidence>
<evidence type="ECO:0000256" key="7">
    <source>
        <dbReference type="ARBA" id="ARBA00023136"/>
    </source>
</evidence>
<dbReference type="SMART" id="SM00382">
    <property type="entry name" value="AAA"/>
    <property type="match status" value="1"/>
</dbReference>
<dbReference type="CDD" id="cd00267">
    <property type="entry name" value="ABC_ATPase"/>
    <property type="match status" value="1"/>
</dbReference>
<dbReference type="PANTHER" id="PTHR42771:SF2">
    <property type="entry name" value="IRON(3+)-HYDROXAMATE IMPORT ATP-BINDING PROTEIN FHUC"/>
    <property type="match status" value="1"/>
</dbReference>
<dbReference type="InterPro" id="IPR051535">
    <property type="entry name" value="Siderophore_ABC-ATPase"/>
</dbReference>
<keyword evidence="4" id="KW-0410">Iron transport</keyword>
<evidence type="ECO:0000256" key="8">
    <source>
        <dbReference type="SAM" id="MobiDB-lite"/>
    </source>
</evidence>
<dbReference type="Pfam" id="PF13304">
    <property type="entry name" value="AAA_21"/>
    <property type="match status" value="2"/>
</dbReference>
<dbReference type="InterPro" id="IPR003593">
    <property type="entry name" value="AAA+_ATPase"/>
</dbReference>
<keyword evidence="2" id="KW-0813">Transport</keyword>
<name>A0ABV4HXQ6_9ACTN</name>
<sequence>MSTGGHRPVRGFVPRSGTVLDPETWPDRVPAIRQLLTSGLDLPGGVTFLVGANGAGKSTVVEALAGALGAHVEGGTGDHHGGPDRGRRTDGSSLADRLQVVRGPGGRRETFFLRAETMHRFYDYLEQSDVEATVKVGYQYHYRSHGEGFLDLLASRYVARAGVVLLDEPESALSFENCLVAARSLADLARRGKQVVCATHSPVLTAVPGARVLEVDERGMTSTTWEDLRLVHDWRFFLDAPERYLRDGR</sequence>
<proteinExistence type="predicted"/>
<dbReference type="InterPro" id="IPR027417">
    <property type="entry name" value="P-loop_NTPase"/>
</dbReference>
<evidence type="ECO:0000256" key="1">
    <source>
        <dbReference type="ARBA" id="ARBA00004202"/>
    </source>
</evidence>
<evidence type="ECO:0000256" key="5">
    <source>
        <dbReference type="ARBA" id="ARBA00023004"/>
    </source>
</evidence>
<evidence type="ECO:0000313" key="10">
    <source>
        <dbReference type="EMBL" id="MEZ0491055.1"/>
    </source>
</evidence>
<keyword evidence="5" id="KW-0408">Iron</keyword>
<dbReference type="InterPro" id="IPR003959">
    <property type="entry name" value="ATPase_AAA_core"/>
</dbReference>
<comment type="subcellular location">
    <subcellularLocation>
        <location evidence="1">Cell membrane</location>
        <topology evidence="1">Peripheral membrane protein</topology>
    </subcellularLocation>
</comment>
<evidence type="ECO:0000256" key="4">
    <source>
        <dbReference type="ARBA" id="ARBA00022496"/>
    </source>
</evidence>
<keyword evidence="11" id="KW-1185">Reference proteome</keyword>
<dbReference type="RefSeq" id="WP_370717085.1">
    <property type="nucleotide sequence ID" value="NZ_JBGGTQ010000001.1"/>
</dbReference>
<feature type="domain" description="AAA+ ATPase" evidence="9">
    <location>
        <begin position="43"/>
        <end position="219"/>
    </location>
</feature>
<keyword evidence="3" id="KW-1003">Cell membrane</keyword>
<evidence type="ECO:0000256" key="3">
    <source>
        <dbReference type="ARBA" id="ARBA00022475"/>
    </source>
</evidence>
<organism evidence="10 11">
    <name type="scientific">Kineococcus mangrovi</name>
    <dbReference type="NCBI Taxonomy" id="1660183"/>
    <lineage>
        <taxon>Bacteria</taxon>
        <taxon>Bacillati</taxon>
        <taxon>Actinomycetota</taxon>
        <taxon>Actinomycetes</taxon>
        <taxon>Kineosporiales</taxon>
        <taxon>Kineosporiaceae</taxon>
        <taxon>Kineococcus</taxon>
    </lineage>
</organism>
<feature type="region of interest" description="Disordered" evidence="8">
    <location>
        <begin position="72"/>
        <end position="95"/>
    </location>
</feature>
<evidence type="ECO:0000313" key="11">
    <source>
        <dbReference type="Proteomes" id="UP001566476"/>
    </source>
</evidence>
<gene>
    <name evidence="10" type="ORF">AB2L28_02240</name>
</gene>
<feature type="compositionally biased region" description="Basic and acidic residues" evidence="8">
    <location>
        <begin position="76"/>
        <end position="90"/>
    </location>
</feature>
<evidence type="ECO:0000256" key="2">
    <source>
        <dbReference type="ARBA" id="ARBA00022448"/>
    </source>
</evidence>
<accession>A0ABV4HXQ6</accession>
<keyword evidence="7" id="KW-0472">Membrane</keyword>
<dbReference type="Gene3D" id="3.40.50.300">
    <property type="entry name" value="P-loop containing nucleotide triphosphate hydrolases"/>
    <property type="match status" value="2"/>
</dbReference>
<reference evidence="10 11" key="1">
    <citation type="submission" date="2024-07" db="EMBL/GenBank/DDBJ databases">
        <authorList>
            <person name="Thanompreechachai J."/>
            <person name="Duangmal K."/>
        </authorList>
    </citation>
    <scope>NUCLEOTIDE SEQUENCE [LARGE SCALE GENOMIC DNA]</scope>
    <source>
        <strain evidence="10 11">TBRC 1896</strain>
    </source>
</reference>
<keyword evidence="6" id="KW-0406">Ion transport</keyword>
<evidence type="ECO:0000259" key="9">
    <source>
        <dbReference type="SMART" id="SM00382"/>
    </source>
</evidence>